<dbReference type="EMBL" id="BSNS01000009">
    <property type="protein sequence ID" value="GLQ54659.1"/>
    <property type="molecule type" value="Genomic_DNA"/>
</dbReference>
<dbReference type="SUPFAM" id="SSF47616">
    <property type="entry name" value="GST C-terminal domain-like"/>
    <property type="match status" value="1"/>
</dbReference>
<organism evidence="3 4">
    <name type="scientific">Devosia nitrariae</name>
    <dbReference type="NCBI Taxonomy" id="2071872"/>
    <lineage>
        <taxon>Bacteria</taxon>
        <taxon>Pseudomonadati</taxon>
        <taxon>Pseudomonadota</taxon>
        <taxon>Alphaproteobacteria</taxon>
        <taxon>Hyphomicrobiales</taxon>
        <taxon>Devosiaceae</taxon>
        <taxon>Devosia</taxon>
    </lineage>
</organism>
<accession>A0ABQ5W4D5</accession>
<comment type="caution">
    <text evidence="3">The sequence shown here is derived from an EMBL/GenBank/DDBJ whole genome shotgun (WGS) entry which is preliminary data.</text>
</comment>
<keyword evidence="4" id="KW-1185">Reference proteome</keyword>
<dbReference type="RefSeq" id="WP_284340112.1">
    <property type="nucleotide sequence ID" value="NZ_BSNS01000009.1"/>
</dbReference>
<gene>
    <name evidence="3" type="primary">gst12</name>
    <name evidence="3" type="ORF">GCM10010862_19180</name>
</gene>
<dbReference type="CDD" id="cd03039">
    <property type="entry name" value="GST_N_Sigma_like"/>
    <property type="match status" value="1"/>
</dbReference>
<feature type="domain" description="GST N-terminal" evidence="1">
    <location>
        <begin position="1"/>
        <end position="83"/>
    </location>
</feature>
<dbReference type="InterPro" id="IPR004046">
    <property type="entry name" value="GST_C"/>
</dbReference>
<evidence type="ECO:0000313" key="3">
    <source>
        <dbReference type="EMBL" id="GLQ54659.1"/>
    </source>
</evidence>
<reference evidence="4" key="1">
    <citation type="journal article" date="2019" name="Int. J. Syst. Evol. Microbiol.">
        <title>The Global Catalogue of Microorganisms (GCM) 10K type strain sequencing project: providing services to taxonomists for standard genome sequencing and annotation.</title>
        <authorList>
            <consortium name="The Broad Institute Genomics Platform"/>
            <consortium name="The Broad Institute Genome Sequencing Center for Infectious Disease"/>
            <person name="Wu L."/>
            <person name="Ma J."/>
        </authorList>
    </citation>
    <scope>NUCLEOTIDE SEQUENCE [LARGE SCALE GENOMIC DNA]</scope>
    <source>
        <strain evidence="4">NBRC 112416</strain>
    </source>
</reference>
<proteinExistence type="predicted"/>
<name>A0ABQ5W4D5_9HYPH</name>
<dbReference type="InterPro" id="IPR036249">
    <property type="entry name" value="Thioredoxin-like_sf"/>
</dbReference>
<evidence type="ECO:0000259" key="2">
    <source>
        <dbReference type="PROSITE" id="PS50405"/>
    </source>
</evidence>
<dbReference type="InterPro" id="IPR010987">
    <property type="entry name" value="Glutathione-S-Trfase_C-like"/>
</dbReference>
<dbReference type="InterPro" id="IPR050213">
    <property type="entry name" value="GST_superfamily"/>
</dbReference>
<dbReference type="Gene3D" id="3.40.30.10">
    <property type="entry name" value="Glutaredoxin"/>
    <property type="match status" value="1"/>
</dbReference>
<feature type="domain" description="GST C-terminal" evidence="2">
    <location>
        <begin position="85"/>
        <end position="233"/>
    </location>
</feature>
<evidence type="ECO:0000313" key="4">
    <source>
        <dbReference type="Proteomes" id="UP001156691"/>
    </source>
</evidence>
<dbReference type="PROSITE" id="PS50404">
    <property type="entry name" value="GST_NTER"/>
    <property type="match status" value="1"/>
</dbReference>
<sequence>MAYELFYWTGIQGRGEFVRLAFEEAGADYVDMAREAGDRVIFQVLKDARTPSFAPPILRDGEVIIGQTALILHYLGAPLGLVPNDEHLRLWTHQIQLTVTDFVAEIHDVHHPIGVGSYYENQKPEARRRAREFRADRVPRFLDWFERILAGNPQSSEHLVGDGLTYVDLSLFQLVDGLTYAFPRLMHAKRNDLPHVMAVWEAVRGRPRIAAYLASDRRIPFNEYGIFRHYPELDA</sequence>
<dbReference type="SUPFAM" id="SSF52833">
    <property type="entry name" value="Thioredoxin-like"/>
    <property type="match status" value="1"/>
</dbReference>
<protein>
    <submittedName>
        <fullName evidence="3">Glutathione S-transferase</fullName>
    </submittedName>
</protein>
<dbReference type="InterPro" id="IPR004045">
    <property type="entry name" value="Glutathione_S-Trfase_N"/>
</dbReference>
<dbReference type="InterPro" id="IPR036282">
    <property type="entry name" value="Glutathione-S-Trfase_C_sf"/>
</dbReference>
<dbReference type="CDD" id="cd03192">
    <property type="entry name" value="GST_C_Sigma_like"/>
    <property type="match status" value="1"/>
</dbReference>
<evidence type="ECO:0000259" key="1">
    <source>
        <dbReference type="PROSITE" id="PS50404"/>
    </source>
</evidence>
<dbReference type="PANTHER" id="PTHR11571:SF263">
    <property type="entry name" value="GLUTATHIONE S-TRANSFERASE"/>
    <property type="match status" value="1"/>
</dbReference>
<dbReference type="PROSITE" id="PS50405">
    <property type="entry name" value="GST_CTER"/>
    <property type="match status" value="1"/>
</dbReference>
<dbReference type="PANTHER" id="PTHR11571">
    <property type="entry name" value="GLUTATHIONE S-TRANSFERASE"/>
    <property type="match status" value="1"/>
</dbReference>
<dbReference type="Pfam" id="PF14497">
    <property type="entry name" value="GST_C_3"/>
    <property type="match status" value="1"/>
</dbReference>
<dbReference type="Proteomes" id="UP001156691">
    <property type="component" value="Unassembled WGS sequence"/>
</dbReference>
<dbReference type="Gene3D" id="1.20.1050.10">
    <property type="match status" value="1"/>
</dbReference>